<protein>
    <recommendedName>
        <fullName evidence="2">Enoyl reductase (ER) domain-containing protein</fullName>
    </recommendedName>
</protein>
<dbReference type="EMBL" id="KN832886">
    <property type="protein sequence ID" value="KIM95745.1"/>
    <property type="molecule type" value="Genomic_DNA"/>
</dbReference>
<dbReference type="Pfam" id="PF00107">
    <property type="entry name" value="ADH_zinc_N"/>
    <property type="match status" value="1"/>
</dbReference>
<dbReference type="PANTHER" id="PTHR43205">
    <property type="entry name" value="PROSTAGLANDIN REDUCTASE"/>
    <property type="match status" value="1"/>
</dbReference>
<accession>A0A0C3GHX9</accession>
<feature type="domain" description="Enoyl reductase (ER)" evidence="2">
    <location>
        <begin position="55"/>
        <end position="344"/>
    </location>
</feature>
<evidence type="ECO:0000259" key="2">
    <source>
        <dbReference type="SMART" id="SM00829"/>
    </source>
</evidence>
<dbReference type="SMART" id="SM00829">
    <property type="entry name" value="PKS_ER"/>
    <property type="match status" value="1"/>
</dbReference>
<dbReference type="FunFam" id="3.40.50.720:FF:000121">
    <property type="entry name" value="Prostaglandin reductase 2"/>
    <property type="match status" value="1"/>
</dbReference>
<organism evidence="3 4">
    <name type="scientific">Oidiodendron maius (strain Zn)</name>
    <dbReference type="NCBI Taxonomy" id="913774"/>
    <lineage>
        <taxon>Eukaryota</taxon>
        <taxon>Fungi</taxon>
        <taxon>Dikarya</taxon>
        <taxon>Ascomycota</taxon>
        <taxon>Pezizomycotina</taxon>
        <taxon>Leotiomycetes</taxon>
        <taxon>Leotiomycetes incertae sedis</taxon>
        <taxon>Myxotrichaceae</taxon>
        <taxon>Oidiodendron</taxon>
    </lineage>
</organism>
<dbReference type="Pfam" id="PF16884">
    <property type="entry name" value="ADH_N_2"/>
    <property type="match status" value="1"/>
</dbReference>
<dbReference type="InterPro" id="IPR011032">
    <property type="entry name" value="GroES-like_sf"/>
</dbReference>
<dbReference type="InterPro" id="IPR036291">
    <property type="entry name" value="NAD(P)-bd_dom_sf"/>
</dbReference>
<dbReference type="HOGENOM" id="CLU_026673_29_1_1"/>
<keyword evidence="4" id="KW-1185">Reference proteome</keyword>
<dbReference type="Proteomes" id="UP000054321">
    <property type="component" value="Unassembled WGS sequence"/>
</dbReference>
<dbReference type="Gene3D" id="3.90.180.10">
    <property type="entry name" value="Medium-chain alcohol dehydrogenases, catalytic domain"/>
    <property type="match status" value="1"/>
</dbReference>
<reference evidence="3 4" key="1">
    <citation type="submission" date="2014-04" db="EMBL/GenBank/DDBJ databases">
        <authorList>
            <consortium name="DOE Joint Genome Institute"/>
            <person name="Kuo A."/>
            <person name="Martino E."/>
            <person name="Perotto S."/>
            <person name="Kohler A."/>
            <person name="Nagy L.G."/>
            <person name="Floudas D."/>
            <person name="Copeland A."/>
            <person name="Barry K.W."/>
            <person name="Cichocki N."/>
            <person name="Veneault-Fourrey C."/>
            <person name="LaButti K."/>
            <person name="Lindquist E.A."/>
            <person name="Lipzen A."/>
            <person name="Lundell T."/>
            <person name="Morin E."/>
            <person name="Murat C."/>
            <person name="Sun H."/>
            <person name="Tunlid A."/>
            <person name="Henrissat B."/>
            <person name="Grigoriev I.V."/>
            <person name="Hibbett D.S."/>
            <person name="Martin F."/>
            <person name="Nordberg H.P."/>
            <person name="Cantor M.N."/>
            <person name="Hua S.X."/>
        </authorList>
    </citation>
    <scope>NUCLEOTIDE SEQUENCE [LARGE SCALE GENOMIC DNA]</scope>
    <source>
        <strain evidence="3 4">Zn</strain>
    </source>
</reference>
<evidence type="ECO:0000313" key="3">
    <source>
        <dbReference type="EMBL" id="KIM95745.1"/>
    </source>
</evidence>
<dbReference type="InterPro" id="IPR013149">
    <property type="entry name" value="ADH-like_C"/>
</dbReference>
<dbReference type="STRING" id="913774.A0A0C3GHX9"/>
<evidence type="ECO:0000313" key="4">
    <source>
        <dbReference type="Proteomes" id="UP000054321"/>
    </source>
</evidence>
<dbReference type="InterPro" id="IPR041694">
    <property type="entry name" value="ADH_N_2"/>
</dbReference>
<dbReference type="OrthoDB" id="809632at2759"/>
<keyword evidence="1" id="KW-0560">Oxidoreductase</keyword>
<sequence length="347" mass="37933">MSNRGLIYKKCPDGLPIAGEHLAVERVDFSPSTPAPKNGVTLQILYASFDPYLRGRMRDPTIESYAPAFHIGRPVDNNCIAKVVKSATIKFNPGELVIGQLPIQEYAAVPEEEINNIRTLDNPLGIEDIRVFLGALGMPGQTAYSSLYEIGAPKKGETIFISSASGPVGQLVGQLAKRNGLRVIGSVGSDKKLDFIINELGFDGGFNYKKEEPADGLTRLVPEGIDIYFENVGGEHLEAALSAMNNFGRVVACGMISQYNLKPQEKYGVKNLTYIISKRLKMQGFIVSDKDFGERWDAEHQTNVQQWIKDGTIKAITSEVVGIENSAEGLIGLFQGDNFGKAVLRLH</sequence>
<proteinExistence type="predicted"/>
<name>A0A0C3GHX9_OIDMZ</name>
<dbReference type="InParanoid" id="A0A0C3GHX9"/>
<dbReference type="PANTHER" id="PTHR43205:SF7">
    <property type="entry name" value="PROSTAGLANDIN REDUCTASE 1"/>
    <property type="match status" value="1"/>
</dbReference>
<dbReference type="InterPro" id="IPR020843">
    <property type="entry name" value="ER"/>
</dbReference>
<dbReference type="GO" id="GO:0016628">
    <property type="term" value="F:oxidoreductase activity, acting on the CH-CH group of donors, NAD or NADP as acceptor"/>
    <property type="evidence" value="ECO:0007669"/>
    <property type="project" value="InterPro"/>
</dbReference>
<dbReference type="AlphaFoldDB" id="A0A0C3GHX9"/>
<gene>
    <name evidence="3" type="ORF">OIDMADRAFT_133729</name>
</gene>
<evidence type="ECO:0000256" key="1">
    <source>
        <dbReference type="ARBA" id="ARBA00023002"/>
    </source>
</evidence>
<dbReference type="SUPFAM" id="SSF51735">
    <property type="entry name" value="NAD(P)-binding Rossmann-fold domains"/>
    <property type="match status" value="1"/>
</dbReference>
<dbReference type="InterPro" id="IPR045010">
    <property type="entry name" value="MDR_fam"/>
</dbReference>
<dbReference type="Gene3D" id="3.40.50.720">
    <property type="entry name" value="NAD(P)-binding Rossmann-like Domain"/>
    <property type="match status" value="1"/>
</dbReference>
<dbReference type="SUPFAM" id="SSF50129">
    <property type="entry name" value="GroES-like"/>
    <property type="match status" value="1"/>
</dbReference>
<reference evidence="4" key="2">
    <citation type="submission" date="2015-01" db="EMBL/GenBank/DDBJ databases">
        <title>Evolutionary Origins and Diversification of the Mycorrhizal Mutualists.</title>
        <authorList>
            <consortium name="DOE Joint Genome Institute"/>
            <consortium name="Mycorrhizal Genomics Consortium"/>
            <person name="Kohler A."/>
            <person name="Kuo A."/>
            <person name="Nagy L.G."/>
            <person name="Floudas D."/>
            <person name="Copeland A."/>
            <person name="Barry K.W."/>
            <person name="Cichocki N."/>
            <person name="Veneault-Fourrey C."/>
            <person name="LaButti K."/>
            <person name="Lindquist E.A."/>
            <person name="Lipzen A."/>
            <person name="Lundell T."/>
            <person name="Morin E."/>
            <person name="Murat C."/>
            <person name="Riley R."/>
            <person name="Ohm R."/>
            <person name="Sun H."/>
            <person name="Tunlid A."/>
            <person name="Henrissat B."/>
            <person name="Grigoriev I.V."/>
            <person name="Hibbett D.S."/>
            <person name="Martin F."/>
        </authorList>
    </citation>
    <scope>NUCLEOTIDE SEQUENCE [LARGE SCALE GENOMIC DNA]</scope>
    <source>
        <strain evidence="4">Zn</strain>
    </source>
</reference>
<dbReference type="CDD" id="cd05288">
    <property type="entry name" value="PGDH"/>
    <property type="match status" value="1"/>
</dbReference>